<protein>
    <recommendedName>
        <fullName evidence="3">DUF2231 domain-containing protein</fullName>
    </recommendedName>
</protein>
<name>A0ABN6F9G2_9BACT</name>
<dbReference type="RefSeq" id="WP_236890420.1">
    <property type="nucleotide sequence ID" value="NZ_AP024488.1"/>
</dbReference>
<sequence length="184" mass="19152">MLMKREARLMGCKRLVWMVLVTMILGFSTPALAGSWKQAPAFLSASDASALSEEEDAAARDEYYSTPLFYMPDVYETHRISGYGAVALTILAMVTGDDSSLHKVSGVAAAAFGVAAGASGHIAYGEGIDFREGMTRENIHAGSGYLATAALILTGVLGVADEKHSGVGGVATAAVIVPVAVFTF</sequence>
<accession>A0ABN6F9G2</accession>
<dbReference type="EMBL" id="AP024488">
    <property type="protein sequence ID" value="BCS99064.1"/>
    <property type="molecule type" value="Genomic_DNA"/>
</dbReference>
<dbReference type="Proteomes" id="UP001320148">
    <property type="component" value="Chromosome"/>
</dbReference>
<reference evidence="1 2" key="1">
    <citation type="submission" date="2021-02" db="EMBL/GenBank/DDBJ databases">
        <title>Complete genome of Desulfoluna sp. strain ASN36.</title>
        <authorList>
            <person name="Takahashi A."/>
            <person name="Kojima H."/>
            <person name="Fukui M."/>
        </authorList>
    </citation>
    <scope>NUCLEOTIDE SEQUENCE [LARGE SCALE GENOMIC DNA]</scope>
    <source>
        <strain evidence="1 2">ASN36</strain>
    </source>
</reference>
<evidence type="ECO:0008006" key="3">
    <source>
        <dbReference type="Google" id="ProtNLM"/>
    </source>
</evidence>
<evidence type="ECO:0000313" key="1">
    <source>
        <dbReference type="EMBL" id="BCS99064.1"/>
    </source>
</evidence>
<gene>
    <name evidence="1" type="ORF">DSLASN_46960</name>
</gene>
<keyword evidence="2" id="KW-1185">Reference proteome</keyword>
<evidence type="ECO:0000313" key="2">
    <source>
        <dbReference type="Proteomes" id="UP001320148"/>
    </source>
</evidence>
<organism evidence="1 2">
    <name type="scientific">Desulfoluna limicola</name>
    <dbReference type="NCBI Taxonomy" id="2810562"/>
    <lineage>
        <taxon>Bacteria</taxon>
        <taxon>Pseudomonadati</taxon>
        <taxon>Thermodesulfobacteriota</taxon>
        <taxon>Desulfobacteria</taxon>
        <taxon>Desulfobacterales</taxon>
        <taxon>Desulfolunaceae</taxon>
        <taxon>Desulfoluna</taxon>
    </lineage>
</organism>
<proteinExistence type="predicted"/>